<dbReference type="PROSITE" id="PS50883">
    <property type="entry name" value="EAL"/>
    <property type="match status" value="1"/>
</dbReference>
<dbReference type="InterPro" id="IPR043128">
    <property type="entry name" value="Rev_trsase/Diguanyl_cyclase"/>
</dbReference>
<dbReference type="Pfam" id="PF00990">
    <property type="entry name" value="GGDEF"/>
    <property type="match status" value="1"/>
</dbReference>
<evidence type="ECO:0000259" key="2">
    <source>
        <dbReference type="PROSITE" id="PS50883"/>
    </source>
</evidence>
<dbReference type="CDD" id="cd06225">
    <property type="entry name" value="HAMP"/>
    <property type="match status" value="1"/>
</dbReference>
<evidence type="ECO:0000259" key="3">
    <source>
        <dbReference type="PROSITE" id="PS50885"/>
    </source>
</evidence>
<reference evidence="5 6" key="1">
    <citation type="journal article" date="2019" name="Int. J. Syst. Evol. Microbiol.">
        <title>The Global Catalogue of Microorganisms (GCM) 10K type strain sequencing project: providing services to taxonomists for standard genome sequencing and annotation.</title>
        <authorList>
            <consortium name="The Broad Institute Genomics Platform"/>
            <consortium name="The Broad Institute Genome Sequencing Center for Infectious Disease"/>
            <person name="Wu L."/>
            <person name="Ma J."/>
        </authorList>
    </citation>
    <scope>NUCLEOTIDE SEQUENCE [LARGE SCALE GENOMIC DNA]</scope>
    <source>
        <strain evidence="5 6">JCM 15503</strain>
    </source>
</reference>
<dbReference type="SMART" id="SM00304">
    <property type="entry name" value="HAMP"/>
    <property type="match status" value="1"/>
</dbReference>
<dbReference type="SUPFAM" id="SSF141868">
    <property type="entry name" value="EAL domain-like"/>
    <property type="match status" value="1"/>
</dbReference>
<dbReference type="InterPro" id="IPR000160">
    <property type="entry name" value="GGDEF_dom"/>
</dbReference>
<dbReference type="Proteomes" id="UP001500279">
    <property type="component" value="Unassembled WGS sequence"/>
</dbReference>
<evidence type="ECO:0000256" key="1">
    <source>
        <dbReference type="SAM" id="MobiDB-lite"/>
    </source>
</evidence>
<dbReference type="PANTHER" id="PTHR33121">
    <property type="entry name" value="CYCLIC DI-GMP PHOSPHODIESTERASE PDEF"/>
    <property type="match status" value="1"/>
</dbReference>
<accession>A0ABN1JMW2</accession>
<dbReference type="CDD" id="cd01949">
    <property type="entry name" value="GGDEF"/>
    <property type="match status" value="1"/>
</dbReference>
<dbReference type="Gene3D" id="3.30.70.270">
    <property type="match status" value="1"/>
</dbReference>
<dbReference type="InterPro" id="IPR003660">
    <property type="entry name" value="HAMP_dom"/>
</dbReference>
<dbReference type="InterPro" id="IPR029150">
    <property type="entry name" value="dCache_3"/>
</dbReference>
<dbReference type="RefSeq" id="WP_231010472.1">
    <property type="nucleotide sequence ID" value="NZ_BAAAEW010000004.1"/>
</dbReference>
<dbReference type="Pfam" id="PF00563">
    <property type="entry name" value="EAL"/>
    <property type="match status" value="1"/>
</dbReference>
<dbReference type="EMBL" id="BAAAEW010000004">
    <property type="protein sequence ID" value="GAA0743088.1"/>
    <property type="molecule type" value="Genomic_DNA"/>
</dbReference>
<dbReference type="Gene3D" id="3.20.20.450">
    <property type="entry name" value="EAL domain"/>
    <property type="match status" value="1"/>
</dbReference>
<dbReference type="CDD" id="cd01948">
    <property type="entry name" value="EAL"/>
    <property type="match status" value="1"/>
</dbReference>
<dbReference type="Gene3D" id="6.10.340.10">
    <property type="match status" value="1"/>
</dbReference>
<feature type="domain" description="GGDEF" evidence="4">
    <location>
        <begin position="412"/>
        <end position="551"/>
    </location>
</feature>
<keyword evidence="6" id="KW-1185">Reference proteome</keyword>
<dbReference type="InterPro" id="IPR029787">
    <property type="entry name" value="Nucleotide_cyclase"/>
</dbReference>
<evidence type="ECO:0000259" key="4">
    <source>
        <dbReference type="PROSITE" id="PS50887"/>
    </source>
</evidence>
<proteinExistence type="predicted"/>
<dbReference type="SMART" id="SM00052">
    <property type="entry name" value="EAL"/>
    <property type="match status" value="1"/>
</dbReference>
<evidence type="ECO:0000313" key="6">
    <source>
        <dbReference type="Proteomes" id="UP001500279"/>
    </source>
</evidence>
<dbReference type="Pfam" id="PF14827">
    <property type="entry name" value="dCache_3"/>
    <property type="match status" value="1"/>
</dbReference>
<comment type="caution">
    <text evidence="5">The sequence shown here is derived from an EMBL/GenBank/DDBJ whole genome shotgun (WGS) entry which is preliminary data.</text>
</comment>
<feature type="domain" description="HAMP" evidence="3">
    <location>
        <begin position="327"/>
        <end position="380"/>
    </location>
</feature>
<name>A0ABN1JMW2_9BURK</name>
<gene>
    <name evidence="5" type="ORF">GCM10009107_07290</name>
</gene>
<dbReference type="InterPro" id="IPR001633">
    <property type="entry name" value="EAL_dom"/>
</dbReference>
<dbReference type="InterPro" id="IPR050706">
    <property type="entry name" value="Cyclic-di-GMP_PDE-like"/>
</dbReference>
<feature type="domain" description="EAL" evidence="2">
    <location>
        <begin position="560"/>
        <end position="813"/>
    </location>
</feature>
<sequence>MKRRNLFNGLAGRIVTLFLGLLLVVQLAAFLTVRESIDRNARRMLGDQLQLGERVLGRLLDQNAQGLRQGATLLAADFGFRAAVQSGDAETVRSALENQAARIGASVSALLDVNGGLVAVSSQEIARPSPIFLDPQGRPDAQRQVLGRSSDAEGLDPVLLALAAERRQSGGEQAPLRLVHGQAMQFVVVPMKAPLLIGWVVMGFPLQNALAQDLHALSGLDMVLFSQTAGQAPHLALGTTAVGRVAAMVDAGPGMSEGELDGISVLRLRVDLLPASAPGGGRGSLHAVLFRSIDEAVAPFRRLQASMALITVLAVSIFGVGSVLTARRVTQPVRQLLRASERLGAGDFQTPVPQTGRDDELGELAQAFDGMRTGLAARTEEIRLLAYWDRLTGLPNRAQFEDLLRRELQPGRPVALLMLNLDRLEQVNQVLGRARGDRLLQTAAERLRGVARRLSELPASIDGFVARLAGDEFALLLPGASPARAQWVAQSVVRSFERPVQLDDSVVDLSAGIGIACFPEHAEHADQLMGRALLAMTEAKRRMAGCLVYDPSIDAGSAQTLSLLGELRHALRHGELRLFLQPKLRLADGSLIGAEALVRWQHPTRGLVPPNQFIPFAEETGFIHELTLWVVDEAARVWAQHRAQGLELRLSVNLSAHDLMKADLVARIDARLRHHDVPPSALCLEITESAIASDPQRALQTLHALKTSGYKLSIDDFGAGYTSLGQLIDLPVNELKIDMLFVRTMDTNADKASMVRFIIGLAHDCRLTVVAEGVENPAILAQLSALGCDEAQGYHISKPLPSGELVDWVRGRWPGLVSPPATAPVEDLGADAAPKLPKAWRNSANDTPVPAEHSA</sequence>
<dbReference type="InterPro" id="IPR035919">
    <property type="entry name" value="EAL_sf"/>
</dbReference>
<dbReference type="PANTHER" id="PTHR33121:SF70">
    <property type="entry name" value="SIGNALING PROTEIN YKOW"/>
    <property type="match status" value="1"/>
</dbReference>
<dbReference type="PROSITE" id="PS50887">
    <property type="entry name" value="GGDEF"/>
    <property type="match status" value="1"/>
</dbReference>
<dbReference type="SUPFAM" id="SSF55073">
    <property type="entry name" value="Nucleotide cyclase"/>
    <property type="match status" value="1"/>
</dbReference>
<dbReference type="SUPFAM" id="SSF158472">
    <property type="entry name" value="HAMP domain-like"/>
    <property type="match status" value="1"/>
</dbReference>
<protein>
    <submittedName>
        <fullName evidence="5">EAL domain-containing protein</fullName>
    </submittedName>
</protein>
<organism evidence="5 6">
    <name type="scientific">Ideonella azotifigens</name>
    <dbReference type="NCBI Taxonomy" id="513160"/>
    <lineage>
        <taxon>Bacteria</taxon>
        <taxon>Pseudomonadati</taxon>
        <taxon>Pseudomonadota</taxon>
        <taxon>Betaproteobacteria</taxon>
        <taxon>Burkholderiales</taxon>
        <taxon>Sphaerotilaceae</taxon>
        <taxon>Ideonella</taxon>
    </lineage>
</organism>
<dbReference type="SMART" id="SM00267">
    <property type="entry name" value="GGDEF"/>
    <property type="match status" value="1"/>
</dbReference>
<dbReference type="NCBIfam" id="TIGR00254">
    <property type="entry name" value="GGDEF"/>
    <property type="match status" value="1"/>
</dbReference>
<dbReference type="PROSITE" id="PS50885">
    <property type="entry name" value="HAMP"/>
    <property type="match status" value="1"/>
</dbReference>
<feature type="region of interest" description="Disordered" evidence="1">
    <location>
        <begin position="820"/>
        <end position="855"/>
    </location>
</feature>
<dbReference type="Pfam" id="PF00672">
    <property type="entry name" value="HAMP"/>
    <property type="match status" value="1"/>
</dbReference>
<evidence type="ECO:0000313" key="5">
    <source>
        <dbReference type="EMBL" id="GAA0743088.1"/>
    </source>
</evidence>